<keyword evidence="4" id="KW-1185">Reference proteome</keyword>
<gene>
    <name evidence="3" type="ORF">POCULU_LOCUS7319</name>
</gene>
<dbReference type="Proteomes" id="UP000789572">
    <property type="component" value="Unassembled WGS sequence"/>
</dbReference>
<sequence length="244" mass="26892">MSRNICLVFLFIALFSVIPSSAAAVASIQRRWNNTPPANTQCCPIAVCLFQQGSIFDTRKRHIDVFDGFIQFTETFNNSLYVSGFLDFENATTEQTADHLGFDVHVTKCNDLSFNNIEGGISLDDNNDIFDQPFFEVVHNKTVSDVVDLCCIVAKDVRNNNSQNDGQNNGGQNNDGQNNDGQNNDGQNNDGQNNDGQNNDGQNNDGQNNQNNQNNGHQILGVARVKQAVQCKPTPQIILGTDFN</sequence>
<evidence type="ECO:0000256" key="2">
    <source>
        <dbReference type="SAM" id="SignalP"/>
    </source>
</evidence>
<proteinExistence type="predicted"/>
<comment type="caution">
    <text evidence="3">The sequence shown here is derived from an EMBL/GenBank/DDBJ whole genome shotgun (WGS) entry which is preliminary data.</text>
</comment>
<keyword evidence="2" id="KW-0732">Signal</keyword>
<feature type="chain" id="PRO_5040463391" evidence="2">
    <location>
        <begin position="23"/>
        <end position="244"/>
    </location>
</feature>
<feature type="signal peptide" evidence="2">
    <location>
        <begin position="1"/>
        <end position="22"/>
    </location>
</feature>
<protein>
    <submittedName>
        <fullName evidence="3">9544_t:CDS:1</fullName>
    </submittedName>
</protein>
<evidence type="ECO:0000313" key="3">
    <source>
        <dbReference type="EMBL" id="CAG8598034.1"/>
    </source>
</evidence>
<evidence type="ECO:0000256" key="1">
    <source>
        <dbReference type="SAM" id="MobiDB-lite"/>
    </source>
</evidence>
<organism evidence="3 4">
    <name type="scientific">Paraglomus occultum</name>
    <dbReference type="NCBI Taxonomy" id="144539"/>
    <lineage>
        <taxon>Eukaryota</taxon>
        <taxon>Fungi</taxon>
        <taxon>Fungi incertae sedis</taxon>
        <taxon>Mucoromycota</taxon>
        <taxon>Glomeromycotina</taxon>
        <taxon>Glomeromycetes</taxon>
        <taxon>Paraglomerales</taxon>
        <taxon>Paraglomeraceae</taxon>
        <taxon>Paraglomus</taxon>
    </lineage>
</organism>
<feature type="region of interest" description="Disordered" evidence="1">
    <location>
        <begin position="160"/>
        <end position="215"/>
    </location>
</feature>
<dbReference type="EMBL" id="CAJVPJ010001621">
    <property type="protein sequence ID" value="CAG8598034.1"/>
    <property type="molecule type" value="Genomic_DNA"/>
</dbReference>
<accession>A0A9N9CC22</accession>
<name>A0A9N9CC22_9GLOM</name>
<evidence type="ECO:0000313" key="4">
    <source>
        <dbReference type="Proteomes" id="UP000789572"/>
    </source>
</evidence>
<dbReference type="AlphaFoldDB" id="A0A9N9CC22"/>
<reference evidence="3" key="1">
    <citation type="submission" date="2021-06" db="EMBL/GenBank/DDBJ databases">
        <authorList>
            <person name="Kallberg Y."/>
            <person name="Tangrot J."/>
            <person name="Rosling A."/>
        </authorList>
    </citation>
    <scope>NUCLEOTIDE SEQUENCE</scope>
    <source>
        <strain evidence="3">IA702</strain>
    </source>
</reference>